<dbReference type="InterPro" id="IPR009081">
    <property type="entry name" value="PP-bd_ACP"/>
</dbReference>
<dbReference type="InterPro" id="IPR010071">
    <property type="entry name" value="AA_adenyl_dom"/>
</dbReference>
<keyword evidence="2" id="KW-0596">Phosphopantetheine</keyword>
<dbReference type="GO" id="GO:0005737">
    <property type="term" value="C:cytoplasm"/>
    <property type="evidence" value="ECO:0007669"/>
    <property type="project" value="TreeGrafter"/>
</dbReference>
<keyword evidence="6" id="KW-1185">Reference proteome</keyword>
<dbReference type="InterPro" id="IPR010060">
    <property type="entry name" value="NRPS_synth"/>
</dbReference>
<dbReference type="PROSITE" id="PS50075">
    <property type="entry name" value="CARRIER"/>
    <property type="match status" value="1"/>
</dbReference>
<dbReference type="Pfam" id="PF00501">
    <property type="entry name" value="AMP-binding"/>
    <property type="match status" value="1"/>
</dbReference>
<dbReference type="NCBIfam" id="TIGR01733">
    <property type="entry name" value="AA-adenyl-dom"/>
    <property type="match status" value="1"/>
</dbReference>
<dbReference type="InterPro" id="IPR006162">
    <property type="entry name" value="Ppantetheine_attach_site"/>
</dbReference>
<dbReference type="InterPro" id="IPR023213">
    <property type="entry name" value="CAT-like_dom_sf"/>
</dbReference>
<dbReference type="Pfam" id="PF00550">
    <property type="entry name" value="PP-binding"/>
    <property type="match status" value="1"/>
</dbReference>
<feature type="domain" description="Carrier" evidence="4">
    <location>
        <begin position="954"/>
        <end position="1037"/>
    </location>
</feature>
<dbReference type="Proteomes" id="UP000076643">
    <property type="component" value="Unassembled WGS sequence"/>
</dbReference>
<gene>
    <name evidence="5" type="ORF">N475_11490</name>
</gene>
<dbReference type="PATRIC" id="fig|1365250.3.peg.1525"/>
<dbReference type="Gene3D" id="3.30.559.30">
    <property type="entry name" value="Nonribosomal peptide synthetase, condensation domain"/>
    <property type="match status" value="2"/>
</dbReference>
<dbReference type="Gene3D" id="1.10.1200.10">
    <property type="entry name" value="ACP-like"/>
    <property type="match status" value="1"/>
</dbReference>
<dbReference type="InterPro" id="IPR001242">
    <property type="entry name" value="Condensation_dom"/>
</dbReference>
<dbReference type="SUPFAM" id="SSF56801">
    <property type="entry name" value="Acetyl-CoA synthetase-like"/>
    <property type="match status" value="1"/>
</dbReference>
<evidence type="ECO:0000256" key="1">
    <source>
        <dbReference type="ARBA" id="ARBA00001957"/>
    </source>
</evidence>
<dbReference type="Gene3D" id="3.30.559.10">
    <property type="entry name" value="Chloramphenicol acetyltransferase-like domain"/>
    <property type="match status" value="2"/>
</dbReference>
<dbReference type="InterPro" id="IPR042099">
    <property type="entry name" value="ANL_N_sf"/>
</dbReference>
<dbReference type="InterPro" id="IPR020845">
    <property type="entry name" value="AMP-binding_CS"/>
</dbReference>
<evidence type="ECO:0000256" key="2">
    <source>
        <dbReference type="ARBA" id="ARBA00022450"/>
    </source>
</evidence>
<dbReference type="InterPro" id="IPR036736">
    <property type="entry name" value="ACP-like_sf"/>
</dbReference>
<reference evidence="5 6" key="1">
    <citation type="submission" date="2013-07" db="EMBL/GenBank/DDBJ databases">
        <title>Comparative Genomic and Metabolomic Analysis of Twelve Strains of Pseudoalteromonas luteoviolacea.</title>
        <authorList>
            <person name="Vynne N.G."/>
            <person name="Mansson M."/>
            <person name="Gram L."/>
        </authorList>
    </citation>
    <scope>NUCLEOTIDE SEQUENCE [LARGE SCALE GENOMIC DNA]</scope>
    <source>
        <strain evidence="5 6">DSM 6061</strain>
    </source>
</reference>
<dbReference type="GO" id="GO:0003824">
    <property type="term" value="F:catalytic activity"/>
    <property type="evidence" value="ECO:0007669"/>
    <property type="project" value="InterPro"/>
</dbReference>
<accession>A0A166XMK4</accession>
<dbReference type="GO" id="GO:0031177">
    <property type="term" value="F:phosphopantetheine binding"/>
    <property type="evidence" value="ECO:0007669"/>
    <property type="project" value="TreeGrafter"/>
</dbReference>
<comment type="caution">
    <text evidence="5">The sequence shown here is derived from an EMBL/GenBank/DDBJ whole genome shotgun (WGS) entry which is preliminary data.</text>
</comment>
<dbReference type="SUPFAM" id="SSF47336">
    <property type="entry name" value="ACP-like"/>
    <property type="match status" value="1"/>
</dbReference>
<evidence type="ECO:0000256" key="3">
    <source>
        <dbReference type="ARBA" id="ARBA00022553"/>
    </source>
</evidence>
<dbReference type="GO" id="GO:0043041">
    <property type="term" value="P:amino acid activation for nonribosomal peptide biosynthetic process"/>
    <property type="evidence" value="ECO:0007669"/>
    <property type="project" value="TreeGrafter"/>
</dbReference>
<sequence>MNNLGGAAIYRGEKDLPALNMAVNRLLANNSVFRLRYQWVDMEHKQYVAGYSEQTFDVVDLSNSDDPQHALNCWMDNFASLPLDFDQGPLYDIKLIKLPDGIGFYIKLHHFIADGWTFLKISEKIADGYLRLSRMPTGMPSDDSPELKLGEDYRLAVTQEAEYLLSDRFAKDQSYWHKKYATLPNLSGYSRPYKNKDATRGSRLSRPFTVELSRRLELRAEQLGCSVNTLVVATSTLMMNKRLGLSDITVGVPVFNRTSRTTRAMAGMFTSTMASRFEVDNQQTTDIFIGYVEKQLRQDLRHQKYPYDQLVQDLGLAQHQQDGLFGLSVNCYNTRNLESISDIIIENDERYSGHQAYDLQFIVKPQAGSSVYQLDVDHKLCCYSDTQVSQMADQFFAVLEQLLVSEVDGRKTLSEVTLLSPDLRDYVINGFNQRQQDYPANKSIIDLVSAQCNATPDRIALQAPSSQYSYDELEQAILKMAGLLQSKGIEKGDVVAIIAPPSSELVISILAVLKCGAVYCPIDIATPNGRIDYMLNHAEAKLVLDMSDQDLATAVETLPLALTIARQVKEPIFQQQQWPSVAGQDPAYIIFTSGSTGHPKGVLVHHQGVVNYISWASKTYLLGEQDAMAFYSSPAFDLTVTSIFSPLICGAKVVVYGAVENGFVLFDILKDNQCTVLKLTPAHLNLIKTMTLQDSKIHSLILGGEALNRQLAAQVCSAFGDGLRLFNEYGPTETVVGSMTYLFDPQHDADNEANTIVDVAIGVPIANTAIYILDDDLQPTAPGQQGELYIAGDGVTLGYLNSPELSEKAFLPNPFAVGERMYRTGDQAFFDGSVIHYLGRNDSQIKVNGYRIECGEIEAQLRRHDQVDDAKVVLKQINAHSTQLCAYVTGGGDECFDGETYLAAFFPKYMIPSHFVRLTALPLTHNGKVDIKALLDVELEQAAIEEAPAVVDAVVASKAAQALLDAAAKVLQLPGISLEQHFIHLGGDSIKAIQLSTLLQERGFGLNVQTIMTQGRFSEILNEVELLSVSGHVNQQPAQGEIVASPIMHWYMNQEQPQASHYNQCLTLRLKSYFSKEHVEEALNFMINYHDMFRLNYSSEESTYEYNAALVGKTLSLTEFNPSLDFRADSESLRRLTSSLSKQIDLQNGWLLAAGWYCDSDANYLILCAHHFAVDGISWRILVEQLCELLHQLQAGQACALAPKTCSYADWSAQLSRSGSFHEEVGFWQAQLDQEQTLVTQISDGTDTDHLVQWQKKLHVTLDRHTTNSLLSSANKSFSTTPQELLLAALSQALAEVDVSQSTNQVIDLETHGRQGFETELAGTIGWFTAIYPLSLPMQSCDLASRVKLVKESCRQIPNDGIGFGVLHHLEGLLTGGVQRRIRFNYLGDFDQMLTNEQLSIVDFHLSQHPKQRLSSLMDFALVIKDQQLVIELSFSERVQNTENMSDLLTRYQQCITDLAKFCDEQTSVEFTPSDFSTADLDYDDLEALFE</sequence>
<dbReference type="PANTHER" id="PTHR45527">
    <property type="entry name" value="NONRIBOSOMAL PEPTIDE SYNTHETASE"/>
    <property type="match status" value="1"/>
</dbReference>
<dbReference type="Pfam" id="PF00668">
    <property type="entry name" value="Condensation"/>
    <property type="match status" value="2"/>
</dbReference>
<organism evidence="5 6">
    <name type="scientific">Pseudoalteromonas luteoviolacea DSM 6061</name>
    <dbReference type="NCBI Taxonomy" id="1365250"/>
    <lineage>
        <taxon>Bacteria</taxon>
        <taxon>Pseudomonadati</taxon>
        <taxon>Pseudomonadota</taxon>
        <taxon>Gammaproteobacteria</taxon>
        <taxon>Alteromonadales</taxon>
        <taxon>Pseudoalteromonadaceae</taxon>
        <taxon>Pseudoalteromonas</taxon>
    </lineage>
</organism>
<dbReference type="CDD" id="cd05930">
    <property type="entry name" value="A_NRPS"/>
    <property type="match status" value="1"/>
</dbReference>
<comment type="cofactor">
    <cofactor evidence="1">
        <name>pantetheine 4'-phosphate</name>
        <dbReference type="ChEBI" id="CHEBI:47942"/>
    </cofactor>
</comment>
<evidence type="ECO:0000313" key="5">
    <source>
        <dbReference type="EMBL" id="KZN40568.1"/>
    </source>
</evidence>
<dbReference type="PANTHER" id="PTHR45527:SF1">
    <property type="entry name" value="FATTY ACID SYNTHASE"/>
    <property type="match status" value="1"/>
</dbReference>
<dbReference type="Gene3D" id="3.30.300.30">
    <property type="match status" value="1"/>
</dbReference>
<keyword evidence="3" id="KW-0597">Phosphoprotein</keyword>
<dbReference type="SUPFAM" id="SSF52777">
    <property type="entry name" value="CoA-dependent acyltransferases"/>
    <property type="match status" value="4"/>
</dbReference>
<dbReference type="EMBL" id="AUYB01000094">
    <property type="protein sequence ID" value="KZN40568.1"/>
    <property type="molecule type" value="Genomic_DNA"/>
</dbReference>
<dbReference type="InterPro" id="IPR000873">
    <property type="entry name" value="AMP-dep_synth/lig_dom"/>
</dbReference>
<name>A0A166XMK4_9GAMM</name>
<protein>
    <recommendedName>
        <fullName evidence="4">Carrier domain-containing protein</fullName>
    </recommendedName>
</protein>
<dbReference type="NCBIfam" id="TIGR01720">
    <property type="entry name" value="NRPS-para261"/>
    <property type="match status" value="1"/>
</dbReference>
<dbReference type="PROSITE" id="PS00455">
    <property type="entry name" value="AMP_BINDING"/>
    <property type="match status" value="1"/>
</dbReference>
<dbReference type="PROSITE" id="PS00012">
    <property type="entry name" value="PHOSPHOPANTETHEINE"/>
    <property type="match status" value="1"/>
</dbReference>
<dbReference type="GO" id="GO:0044550">
    <property type="term" value="P:secondary metabolite biosynthetic process"/>
    <property type="evidence" value="ECO:0007669"/>
    <property type="project" value="TreeGrafter"/>
</dbReference>
<proteinExistence type="predicted"/>
<dbReference type="InterPro" id="IPR045851">
    <property type="entry name" value="AMP-bd_C_sf"/>
</dbReference>
<evidence type="ECO:0000259" key="4">
    <source>
        <dbReference type="PROSITE" id="PS50075"/>
    </source>
</evidence>
<evidence type="ECO:0000313" key="6">
    <source>
        <dbReference type="Proteomes" id="UP000076643"/>
    </source>
</evidence>
<dbReference type="Gene3D" id="3.40.50.12780">
    <property type="entry name" value="N-terminal domain of ligase-like"/>
    <property type="match status" value="1"/>
</dbReference>